<gene>
    <name evidence="2" type="ORF">METZ01_LOCUS272850</name>
</gene>
<name>A0A382K7J5_9ZZZZ</name>
<reference evidence="2" key="1">
    <citation type="submission" date="2018-05" db="EMBL/GenBank/DDBJ databases">
        <authorList>
            <person name="Lanie J.A."/>
            <person name="Ng W.-L."/>
            <person name="Kazmierczak K.M."/>
            <person name="Andrzejewski T.M."/>
            <person name="Davidsen T.M."/>
            <person name="Wayne K.J."/>
            <person name="Tettelin H."/>
            <person name="Glass J.I."/>
            <person name="Rusch D."/>
            <person name="Podicherti R."/>
            <person name="Tsui H.-C.T."/>
            <person name="Winkler M.E."/>
        </authorList>
    </citation>
    <scope>NUCLEOTIDE SEQUENCE</scope>
</reference>
<dbReference type="InterPro" id="IPR011051">
    <property type="entry name" value="RmlC_Cupin_sf"/>
</dbReference>
<dbReference type="Pfam" id="PF12973">
    <property type="entry name" value="Cupin_7"/>
    <property type="match status" value="1"/>
</dbReference>
<proteinExistence type="predicted"/>
<evidence type="ECO:0000313" key="2">
    <source>
        <dbReference type="EMBL" id="SVC19996.1"/>
    </source>
</evidence>
<feature type="domain" description="ChrR-like cupin" evidence="1">
    <location>
        <begin position="20"/>
        <end position="113"/>
    </location>
</feature>
<dbReference type="PANTHER" id="PTHR40112:SF1">
    <property type="entry name" value="H2HPP ISOMERASE"/>
    <property type="match status" value="1"/>
</dbReference>
<dbReference type="InterPro" id="IPR025979">
    <property type="entry name" value="ChrR-like_cupin_dom"/>
</dbReference>
<accession>A0A382K7J5</accession>
<dbReference type="InterPro" id="IPR014710">
    <property type="entry name" value="RmlC-like_jellyroll"/>
</dbReference>
<dbReference type="PANTHER" id="PTHR40112">
    <property type="entry name" value="H2HPP ISOMERASE"/>
    <property type="match status" value="1"/>
</dbReference>
<protein>
    <recommendedName>
        <fullName evidence="1">ChrR-like cupin domain-containing protein</fullName>
    </recommendedName>
</protein>
<dbReference type="AlphaFoldDB" id="A0A382K7J5"/>
<sequence length="142" mass="15984">MTALTPNVPHHERLDPLASRYVEVEALPWESTRFPGVEFKTLLIDPETGMLTSLVRMAPGATLPDHEHVQIEQTYVLEGRLLDEDGEVTSGNFVWRPAESRHAAHAPDGALLIGIFMKPNRFFHKDGSETDMLGRDYDSTWS</sequence>
<dbReference type="Gene3D" id="2.60.120.10">
    <property type="entry name" value="Jelly Rolls"/>
    <property type="match status" value="1"/>
</dbReference>
<evidence type="ECO:0000259" key="1">
    <source>
        <dbReference type="Pfam" id="PF12973"/>
    </source>
</evidence>
<dbReference type="SUPFAM" id="SSF51182">
    <property type="entry name" value="RmlC-like cupins"/>
    <property type="match status" value="1"/>
</dbReference>
<organism evidence="2">
    <name type="scientific">marine metagenome</name>
    <dbReference type="NCBI Taxonomy" id="408172"/>
    <lineage>
        <taxon>unclassified sequences</taxon>
        <taxon>metagenomes</taxon>
        <taxon>ecological metagenomes</taxon>
    </lineage>
</organism>
<dbReference type="EMBL" id="UINC01078683">
    <property type="protein sequence ID" value="SVC19996.1"/>
    <property type="molecule type" value="Genomic_DNA"/>
</dbReference>
<dbReference type="CDD" id="cd02237">
    <property type="entry name" value="cupin_DAD_ChrR"/>
    <property type="match status" value="1"/>
</dbReference>
<dbReference type="InterPro" id="IPR052535">
    <property type="entry name" value="Bacilysin_H2HPP_isomerase"/>
</dbReference>